<evidence type="ECO:0000259" key="3">
    <source>
        <dbReference type="Pfam" id="PF20772"/>
    </source>
</evidence>
<evidence type="ECO:0000313" key="5">
    <source>
        <dbReference type="Proteomes" id="UP000193144"/>
    </source>
</evidence>
<sequence>MRVYPNKNLALNDCRKWASIKHDKAKNDAGKSKQRVLMTRDISNAVKRRCIYPAHIPQANQYTVGGPDPNMNPRLALAISTAKKNAVPKATIEAAVARGQGLSASGAALENVTLEAMMPPSIATVIECQTDNKLRALSDIRLIIKEAGGTVSSIGYMFAKKGRIILQKKAGIGADEVLEEALEVGALDVVEDDEGRVVVYTEPAEMKTTAETLAGKLAMEIEESDIIWDPNEDTMVPLDDEEAAQKLSEFLDDLQEVQGIQGVYTNWAKGAVSEEVWVDLRSKVAV</sequence>
<feature type="domain" description="TACO1/YebC-like N-terminal" evidence="3">
    <location>
        <begin position="65"/>
        <end position="101"/>
    </location>
</feature>
<evidence type="ECO:0000259" key="2">
    <source>
        <dbReference type="Pfam" id="PF01709"/>
    </source>
</evidence>
<dbReference type="Proteomes" id="UP000193144">
    <property type="component" value="Unassembled WGS sequence"/>
</dbReference>
<accession>A0A1Y1YZX7</accession>
<dbReference type="InterPro" id="IPR002876">
    <property type="entry name" value="Transcrip_reg_TACO1-like"/>
</dbReference>
<dbReference type="AlphaFoldDB" id="A0A1Y1YZX7"/>
<dbReference type="PANTHER" id="PTHR12532">
    <property type="entry name" value="TRANSLATIONAL ACTIVATOR OF CYTOCHROME C OXIDASE 1"/>
    <property type="match status" value="1"/>
</dbReference>
<dbReference type="STRING" id="1231657.A0A1Y1YZX7"/>
<dbReference type="InterPro" id="IPR017856">
    <property type="entry name" value="Integrase-like_N"/>
</dbReference>
<dbReference type="Pfam" id="PF01709">
    <property type="entry name" value="Transcrip_reg"/>
    <property type="match status" value="1"/>
</dbReference>
<organism evidence="4 5">
    <name type="scientific">Clohesyomyces aquaticus</name>
    <dbReference type="NCBI Taxonomy" id="1231657"/>
    <lineage>
        <taxon>Eukaryota</taxon>
        <taxon>Fungi</taxon>
        <taxon>Dikarya</taxon>
        <taxon>Ascomycota</taxon>
        <taxon>Pezizomycotina</taxon>
        <taxon>Dothideomycetes</taxon>
        <taxon>Pleosporomycetidae</taxon>
        <taxon>Pleosporales</taxon>
        <taxon>Lindgomycetaceae</taxon>
        <taxon>Clohesyomyces</taxon>
    </lineage>
</organism>
<protein>
    <submittedName>
        <fullName evidence="4">Transcriptional regulator TACO1-like protein</fullName>
    </submittedName>
</protein>
<evidence type="ECO:0000313" key="4">
    <source>
        <dbReference type="EMBL" id="ORY03581.1"/>
    </source>
</evidence>
<dbReference type="GO" id="GO:0005739">
    <property type="term" value="C:mitochondrion"/>
    <property type="evidence" value="ECO:0007669"/>
    <property type="project" value="TreeGrafter"/>
</dbReference>
<evidence type="ECO:0000256" key="1">
    <source>
        <dbReference type="ARBA" id="ARBA00008724"/>
    </source>
</evidence>
<dbReference type="Gene3D" id="3.30.70.980">
    <property type="match status" value="2"/>
</dbReference>
<keyword evidence="5" id="KW-1185">Reference proteome</keyword>
<comment type="similarity">
    <text evidence="1">Belongs to the TACO1 family.</text>
</comment>
<dbReference type="HAMAP" id="MF_00693">
    <property type="entry name" value="Transcrip_reg_TACO1"/>
    <property type="match status" value="1"/>
</dbReference>
<dbReference type="SUPFAM" id="SSF75625">
    <property type="entry name" value="YebC-like"/>
    <property type="match status" value="1"/>
</dbReference>
<name>A0A1Y1YZX7_9PLEO</name>
<dbReference type="EMBL" id="MCFA01000145">
    <property type="protein sequence ID" value="ORY03581.1"/>
    <property type="molecule type" value="Genomic_DNA"/>
</dbReference>
<reference evidence="4 5" key="1">
    <citation type="submission" date="2016-07" db="EMBL/GenBank/DDBJ databases">
        <title>Pervasive Adenine N6-methylation of Active Genes in Fungi.</title>
        <authorList>
            <consortium name="DOE Joint Genome Institute"/>
            <person name="Mondo S.J."/>
            <person name="Dannebaum R.O."/>
            <person name="Kuo R.C."/>
            <person name="Labutti K."/>
            <person name="Haridas S."/>
            <person name="Kuo A."/>
            <person name="Salamov A."/>
            <person name="Ahrendt S.R."/>
            <person name="Lipzen A."/>
            <person name="Sullivan W."/>
            <person name="Andreopoulos W.B."/>
            <person name="Clum A."/>
            <person name="Lindquist E."/>
            <person name="Daum C."/>
            <person name="Ramamoorthy G.K."/>
            <person name="Gryganskyi A."/>
            <person name="Culley D."/>
            <person name="Magnuson J.K."/>
            <person name="James T.Y."/>
            <person name="O'Malley M.A."/>
            <person name="Stajich J.E."/>
            <person name="Spatafora J.W."/>
            <person name="Visel A."/>
            <person name="Grigoriev I.V."/>
        </authorList>
    </citation>
    <scope>NUCLEOTIDE SEQUENCE [LARGE SCALE GENOMIC DNA]</scope>
    <source>
        <strain evidence="4 5">CBS 115471</strain>
    </source>
</reference>
<feature type="domain" description="TACO1/YebC-like second and third" evidence="2">
    <location>
        <begin position="110"/>
        <end position="267"/>
    </location>
</feature>
<dbReference type="OrthoDB" id="2017544at2759"/>
<proteinExistence type="inferred from homology"/>
<dbReference type="InterPro" id="IPR026564">
    <property type="entry name" value="Transcrip_reg_TACO1-like_dom3"/>
</dbReference>
<dbReference type="Gene3D" id="1.10.10.200">
    <property type="match status" value="1"/>
</dbReference>
<dbReference type="InterPro" id="IPR029072">
    <property type="entry name" value="YebC-like"/>
</dbReference>
<dbReference type="PANTHER" id="PTHR12532:SF0">
    <property type="entry name" value="TRANSLATIONAL ACTIVATOR OF CYTOCHROME C OXIDASE 1"/>
    <property type="match status" value="1"/>
</dbReference>
<gene>
    <name evidence="4" type="ORF">BCR34DRAFT_492302</name>
</gene>
<comment type="caution">
    <text evidence="4">The sequence shown here is derived from an EMBL/GenBank/DDBJ whole genome shotgun (WGS) entry which is preliminary data.</text>
</comment>
<dbReference type="InterPro" id="IPR048300">
    <property type="entry name" value="TACO1_YebC-like_2nd/3rd_dom"/>
</dbReference>
<dbReference type="Pfam" id="PF20772">
    <property type="entry name" value="TACO1_YebC_N"/>
    <property type="match status" value="1"/>
</dbReference>
<dbReference type="InterPro" id="IPR049083">
    <property type="entry name" value="TACO1_YebC_N"/>
</dbReference>